<name>A0A6P5F6X2_ANACO</name>
<dbReference type="Proteomes" id="UP000515123">
    <property type="component" value="Linkage group 5"/>
</dbReference>
<proteinExistence type="predicted"/>
<reference evidence="2" key="1">
    <citation type="journal article" date="2015" name="Nat. Genet.">
        <title>The pineapple genome and the evolution of CAM photosynthesis.</title>
        <authorList>
            <person name="Ming R."/>
            <person name="VanBuren R."/>
            <person name="Wai C.M."/>
            <person name="Tang H."/>
            <person name="Schatz M.C."/>
            <person name="Bowers J.E."/>
            <person name="Lyons E."/>
            <person name="Wang M.L."/>
            <person name="Chen J."/>
            <person name="Biggers E."/>
            <person name="Zhang J."/>
            <person name="Huang L."/>
            <person name="Zhang L."/>
            <person name="Miao W."/>
            <person name="Zhang J."/>
            <person name="Ye Z."/>
            <person name="Miao C."/>
            <person name="Lin Z."/>
            <person name="Wang H."/>
            <person name="Zhou H."/>
            <person name="Yim W.C."/>
            <person name="Priest H.D."/>
            <person name="Zheng C."/>
            <person name="Woodhouse M."/>
            <person name="Edger P.P."/>
            <person name="Guyot R."/>
            <person name="Guo H.B."/>
            <person name="Guo H."/>
            <person name="Zheng G."/>
            <person name="Singh R."/>
            <person name="Sharma A."/>
            <person name="Min X."/>
            <person name="Zheng Y."/>
            <person name="Lee H."/>
            <person name="Gurtowski J."/>
            <person name="Sedlazeck F.J."/>
            <person name="Harkess A."/>
            <person name="McKain M.R."/>
            <person name="Liao Z."/>
            <person name="Fang J."/>
            <person name="Liu J."/>
            <person name="Zhang X."/>
            <person name="Zhang Q."/>
            <person name="Hu W."/>
            <person name="Qin Y."/>
            <person name="Wang K."/>
            <person name="Chen L.Y."/>
            <person name="Shirley N."/>
            <person name="Lin Y.R."/>
            <person name="Liu L.Y."/>
            <person name="Hernandez A.G."/>
            <person name="Wright C.L."/>
            <person name="Bulone V."/>
            <person name="Tuskan G.A."/>
            <person name="Heath K."/>
            <person name="Zee F."/>
            <person name="Moore P.H."/>
            <person name="Sunkar R."/>
            <person name="Leebens-Mack J.H."/>
            <person name="Mockler T."/>
            <person name="Bennetzen J.L."/>
            <person name="Freeling M."/>
            <person name="Sankoff D."/>
            <person name="Paterson A.H."/>
            <person name="Zhu X."/>
            <person name="Yang X."/>
            <person name="Smith J.A."/>
            <person name="Cushman J.C."/>
            <person name="Paull R.E."/>
            <person name="Yu Q."/>
        </authorList>
    </citation>
    <scope>NUCLEOTIDE SEQUENCE [LARGE SCALE GENOMIC DNA]</scope>
    <source>
        <strain evidence="2">cv. F153</strain>
    </source>
</reference>
<reference evidence="3" key="2">
    <citation type="submission" date="2025-08" db="UniProtKB">
        <authorList>
            <consortium name="RefSeq"/>
        </authorList>
    </citation>
    <scope>IDENTIFICATION</scope>
    <source>
        <tissue evidence="3">Leaf</tissue>
    </source>
</reference>
<feature type="region of interest" description="Disordered" evidence="1">
    <location>
        <begin position="1"/>
        <end position="71"/>
    </location>
</feature>
<gene>
    <name evidence="3" type="primary">LOC109710678</name>
</gene>
<feature type="compositionally biased region" description="Basic and acidic residues" evidence="1">
    <location>
        <begin position="38"/>
        <end position="70"/>
    </location>
</feature>
<protein>
    <submittedName>
        <fullName evidence="3">Mucin-7-like</fullName>
    </submittedName>
</protein>
<evidence type="ECO:0000313" key="3">
    <source>
        <dbReference type="RefSeq" id="XP_020089000.1"/>
    </source>
</evidence>
<feature type="region of interest" description="Disordered" evidence="1">
    <location>
        <begin position="100"/>
        <end position="140"/>
    </location>
</feature>
<dbReference type="GeneID" id="109710678"/>
<dbReference type="RefSeq" id="XP_020089000.1">
    <property type="nucleotide sequence ID" value="XM_020233411.1"/>
</dbReference>
<evidence type="ECO:0000256" key="1">
    <source>
        <dbReference type="SAM" id="MobiDB-lite"/>
    </source>
</evidence>
<evidence type="ECO:0000313" key="2">
    <source>
        <dbReference type="Proteomes" id="UP000515123"/>
    </source>
</evidence>
<accession>A0A6P5F6X2</accession>
<organism evidence="2 3">
    <name type="scientific">Ananas comosus</name>
    <name type="common">Pineapple</name>
    <name type="synonym">Ananas ananas</name>
    <dbReference type="NCBI Taxonomy" id="4615"/>
    <lineage>
        <taxon>Eukaryota</taxon>
        <taxon>Viridiplantae</taxon>
        <taxon>Streptophyta</taxon>
        <taxon>Embryophyta</taxon>
        <taxon>Tracheophyta</taxon>
        <taxon>Spermatophyta</taxon>
        <taxon>Magnoliopsida</taxon>
        <taxon>Liliopsida</taxon>
        <taxon>Poales</taxon>
        <taxon>Bromeliaceae</taxon>
        <taxon>Bromelioideae</taxon>
        <taxon>Ananas</taxon>
    </lineage>
</organism>
<feature type="compositionally biased region" description="Low complexity" evidence="1">
    <location>
        <begin position="100"/>
        <end position="111"/>
    </location>
</feature>
<sequence>MLPAGSAALQTPPATSGVHPRTSPKPSAAALPLCGRPELVRAEAEPPRPPHDTAAHGGAHHDTLGLRRQIDVATTSSGRRLAAGALEPESSLADWIAVAAPPAASRRSPAPALDPIDRPRSSLAGAPAVRPPPASPSSALADKQCFCCSAHCFGLGSMFR</sequence>
<dbReference type="AlphaFoldDB" id="A0A6P5F6X2"/>
<keyword evidence="2" id="KW-1185">Reference proteome</keyword>